<dbReference type="Pfam" id="PF02537">
    <property type="entry name" value="CRCB"/>
    <property type="match status" value="1"/>
</dbReference>
<evidence type="ECO:0000256" key="11">
    <source>
        <dbReference type="ARBA" id="ARBA00035585"/>
    </source>
</evidence>
<gene>
    <name evidence="12" type="primary">fluC</name>
    <name evidence="12" type="synonym">crcB</name>
    <name evidence="13" type="ORF">ABS10_05130</name>
</gene>
<keyword evidence="4 12" id="KW-0812">Transmembrane</keyword>
<evidence type="ECO:0000313" key="14">
    <source>
        <dbReference type="Proteomes" id="UP000051027"/>
    </source>
</evidence>
<comment type="similarity">
    <text evidence="10 12">Belongs to the fluoride channel Fluc/FEX (TC 1.A.43) family.</text>
</comment>
<dbReference type="EMBL" id="LICS01000070">
    <property type="protein sequence ID" value="KRO94872.1"/>
    <property type="molecule type" value="Genomic_DNA"/>
</dbReference>
<dbReference type="GO" id="GO:0046872">
    <property type="term" value="F:metal ion binding"/>
    <property type="evidence" value="ECO:0007669"/>
    <property type="project" value="UniProtKB-KW"/>
</dbReference>
<evidence type="ECO:0000256" key="5">
    <source>
        <dbReference type="ARBA" id="ARBA00022989"/>
    </source>
</evidence>
<name>A0A0R2U732_9GAMM</name>
<dbReference type="HAMAP" id="MF_00454">
    <property type="entry name" value="FluC"/>
    <property type="match status" value="1"/>
</dbReference>
<evidence type="ECO:0000313" key="13">
    <source>
        <dbReference type="EMBL" id="KRO94872.1"/>
    </source>
</evidence>
<evidence type="ECO:0000256" key="1">
    <source>
        <dbReference type="ARBA" id="ARBA00004651"/>
    </source>
</evidence>
<protein>
    <recommendedName>
        <fullName evidence="12">Fluoride-specific ion channel FluC</fullName>
    </recommendedName>
</protein>
<comment type="caution">
    <text evidence="13">The sequence shown here is derived from an EMBL/GenBank/DDBJ whole genome shotgun (WGS) entry which is preliminary data.</text>
</comment>
<keyword evidence="3" id="KW-0997">Cell inner membrane</keyword>
<keyword evidence="12" id="KW-0813">Transport</keyword>
<sequence>MMKLLYIALGGGAGASLRYLVNEGLKNVSVFSLPLGIMAVNFLGCFCIGIAMAQVAEWKENLYFFLIVGFLGSFTTMSAFSQQTIEMLYNGRDMNALVYVVASVGSCILGTYIAYTLFKAS</sequence>
<feature type="binding site" evidence="12">
    <location>
        <position position="72"/>
    </location>
    <ligand>
        <name>Na(+)</name>
        <dbReference type="ChEBI" id="CHEBI:29101"/>
        <note>structural</note>
    </ligand>
</feature>
<evidence type="ECO:0000256" key="8">
    <source>
        <dbReference type="ARBA" id="ARBA00023136"/>
    </source>
</evidence>
<evidence type="ECO:0000256" key="3">
    <source>
        <dbReference type="ARBA" id="ARBA00022519"/>
    </source>
</evidence>
<evidence type="ECO:0000256" key="2">
    <source>
        <dbReference type="ARBA" id="ARBA00022475"/>
    </source>
</evidence>
<dbReference type="InterPro" id="IPR003691">
    <property type="entry name" value="FluC"/>
</dbReference>
<keyword evidence="7 12" id="KW-0406">Ion transport</keyword>
<comment type="activity regulation">
    <text evidence="12">Na(+) is not transported, but it plays an essential structural role and its presence is essential for fluoride channel function.</text>
</comment>
<dbReference type="GO" id="GO:0140114">
    <property type="term" value="P:cellular detoxification of fluoride"/>
    <property type="evidence" value="ECO:0007669"/>
    <property type="project" value="UniProtKB-UniRule"/>
</dbReference>
<keyword evidence="2 12" id="KW-1003">Cell membrane</keyword>
<dbReference type="AlphaFoldDB" id="A0A0R2U732"/>
<evidence type="ECO:0000256" key="7">
    <source>
        <dbReference type="ARBA" id="ARBA00023065"/>
    </source>
</evidence>
<comment type="catalytic activity">
    <reaction evidence="11">
        <text>fluoride(in) = fluoride(out)</text>
        <dbReference type="Rhea" id="RHEA:76159"/>
        <dbReference type="ChEBI" id="CHEBI:17051"/>
    </reaction>
    <physiologicalReaction direction="left-to-right" evidence="11">
        <dbReference type="Rhea" id="RHEA:76160"/>
    </physiologicalReaction>
</comment>
<evidence type="ECO:0000256" key="12">
    <source>
        <dbReference type="HAMAP-Rule" id="MF_00454"/>
    </source>
</evidence>
<dbReference type="PANTHER" id="PTHR28259:SF1">
    <property type="entry name" value="FLUORIDE EXPORT PROTEIN 1-RELATED"/>
    <property type="match status" value="1"/>
</dbReference>
<feature type="binding site" evidence="12">
    <location>
        <position position="75"/>
    </location>
    <ligand>
        <name>Na(+)</name>
        <dbReference type="ChEBI" id="CHEBI:29101"/>
        <note>structural</note>
    </ligand>
</feature>
<proteinExistence type="inferred from homology"/>
<keyword evidence="8 12" id="KW-0472">Membrane</keyword>
<feature type="transmembrane region" description="Helical" evidence="12">
    <location>
        <begin position="96"/>
        <end position="118"/>
    </location>
</feature>
<comment type="function">
    <text evidence="12">Fluoride-specific ion channel. Important for reducing fluoride concentration in the cell, thus reducing its toxicity.</text>
</comment>
<accession>A0A0R2U732</accession>
<comment type="subcellular location">
    <subcellularLocation>
        <location evidence="1 12">Cell membrane</location>
        <topology evidence="1 12">Multi-pass membrane protein</topology>
    </subcellularLocation>
</comment>
<keyword evidence="6 12" id="KW-0915">Sodium</keyword>
<evidence type="ECO:0000256" key="6">
    <source>
        <dbReference type="ARBA" id="ARBA00023053"/>
    </source>
</evidence>
<dbReference type="PANTHER" id="PTHR28259">
    <property type="entry name" value="FLUORIDE EXPORT PROTEIN 1-RELATED"/>
    <property type="match status" value="1"/>
</dbReference>
<organism evidence="13 14">
    <name type="scientific">SAR86 cluster bacterium BACL1 MAG-120820-bin45</name>
    <dbReference type="NCBI Taxonomy" id="1655612"/>
    <lineage>
        <taxon>Bacteria</taxon>
        <taxon>Pseudomonadati</taxon>
        <taxon>Pseudomonadota</taxon>
        <taxon>Gammaproteobacteria</taxon>
        <taxon>SAR86 cluster</taxon>
    </lineage>
</organism>
<keyword evidence="12" id="KW-0479">Metal-binding</keyword>
<evidence type="ECO:0000256" key="10">
    <source>
        <dbReference type="ARBA" id="ARBA00035120"/>
    </source>
</evidence>
<dbReference type="NCBIfam" id="TIGR00494">
    <property type="entry name" value="crcB"/>
    <property type="match status" value="1"/>
</dbReference>
<feature type="transmembrane region" description="Helical" evidence="12">
    <location>
        <begin position="30"/>
        <end position="50"/>
    </location>
</feature>
<dbReference type="STRING" id="1655612.ABS10_05130"/>
<keyword evidence="5 12" id="KW-1133">Transmembrane helix</keyword>
<keyword evidence="9 12" id="KW-0407">Ion channel</keyword>
<evidence type="ECO:0000256" key="9">
    <source>
        <dbReference type="ARBA" id="ARBA00023303"/>
    </source>
</evidence>
<reference evidence="13 14" key="1">
    <citation type="submission" date="2015-10" db="EMBL/GenBank/DDBJ databases">
        <title>Metagenome-Assembled Genomes uncover a global brackish microbiome.</title>
        <authorList>
            <person name="Hugerth L.W."/>
            <person name="Larsson J."/>
            <person name="Alneberg J."/>
            <person name="Lindh M.V."/>
            <person name="Legrand C."/>
            <person name="Pinhassi J."/>
            <person name="Andersson A.F."/>
        </authorList>
    </citation>
    <scope>NUCLEOTIDE SEQUENCE [LARGE SCALE GENOMIC DNA]</scope>
    <source>
        <strain evidence="13">BACL1 MAG-120820-bin45</strain>
    </source>
</reference>
<dbReference type="GO" id="GO:0062054">
    <property type="term" value="F:fluoride channel activity"/>
    <property type="evidence" value="ECO:0007669"/>
    <property type="project" value="UniProtKB-UniRule"/>
</dbReference>
<dbReference type="GO" id="GO:0005886">
    <property type="term" value="C:plasma membrane"/>
    <property type="evidence" value="ECO:0007669"/>
    <property type="project" value="UniProtKB-SubCell"/>
</dbReference>
<dbReference type="Proteomes" id="UP000051027">
    <property type="component" value="Unassembled WGS sequence"/>
</dbReference>
<feature type="transmembrane region" description="Helical" evidence="12">
    <location>
        <begin position="62"/>
        <end position="81"/>
    </location>
</feature>
<evidence type="ECO:0000256" key="4">
    <source>
        <dbReference type="ARBA" id="ARBA00022692"/>
    </source>
</evidence>